<feature type="transmembrane region" description="Helical" evidence="2">
    <location>
        <begin position="104"/>
        <end position="125"/>
    </location>
</feature>
<feature type="compositionally biased region" description="Basic and acidic residues" evidence="1">
    <location>
        <begin position="30"/>
        <end position="40"/>
    </location>
</feature>
<evidence type="ECO:0000313" key="4">
    <source>
        <dbReference type="Proteomes" id="UP001058003"/>
    </source>
</evidence>
<evidence type="ECO:0000256" key="1">
    <source>
        <dbReference type="SAM" id="MobiDB-lite"/>
    </source>
</evidence>
<keyword evidence="2" id="KW-0472">Membrane</keyword>
<reference evidence="3" key="1">
    <citation type="submission" date="2021-04" db="EMBL/GenBank/DDBJ databases">
        <title>Dactylosporangium aurantiacum NRRL B-8018 full assembly.</title>
        <authorList>
            <person name="Hartkoorn R.C."/>
            <person name="Beaudoing E."/>
            <person name="Hot D."/>
        </authorList>
    </citation>
    <scope>NUCLEOTIDE SEQUENCE</scope>
    <source>
        <strain evidence="3">NRRL B-8018</strain>
    </source>
</reference>
<feature type="region of interest" description="Disordered" evidence="1">
    <location>
        <begin position="1"/>
        <end position="52"/>
    </location>
</feature>
<feature type="transmembrane region" description="Helical" evidence="2">
    <location>
        <begin position="164"/>
        <end position="180"/>
    </location>
</feature>
<dbReference type="KEGG" id="daur:Daura_48740"/>
<feature type="transmembrane region" description="Helical" evidence="2">
    <location>
        <begin position="137"/>
        <end position="158"/>
    </location>
</feature>
<proteinExistence type="predicted"/>
<gene>
    <name evidence="3" type="ORF">Daura_48740</name>
</gene>
<dbReference type="RefSeq" id="WP_156090100.1">
    <property type="nucleotide sequence ID" value="NZ_CP073767.1"/>
</dbReference>
<dbReference type="Proteomes" id="UP001058003">
    <property type="component" value="Chromosome"/>
</dbReference>
<keyword evidence="4" id="KW-1185">Reference proteome</keyword>
<accession>A0A9Q9MJ26</accession>
<dbReference type="EMBL" id="CP073767">
    <property type="protein sequence ID" value="UWZ54266.1"/>
    <property type="molecule type" value="Genomic_DNA"/>
</dbReference>
<name>A0A9Q9MJ26_9ACTN</name>
<feature type="transmembrane region" description="Helical" evidence="2">
    <location>
        <begin position="63"/>
        <end position="84"/>
    </location>
</feature>
<organism evidence="3 4">
    <name type="scientific">Dactylosporangium aurantiacum</name>
    <dbReference type="NCBI Taxonomy" id="35754"/>
    <lineage>
        <taxon>Bacteria</taxon>
        <taxon>Bacillati</taxon>
        <taxon>Actinomycetota</taxon>
        <taxon>Actinomycetes</taxon>
        <taxon>Micromonosporales</taxon>
        <taxon>Micromonosporaceae</taxon>
        <taxon>Dactylosporangium</taxon>
    </lineage>
</organism>
<sequence>MTTPASEQNNTESTPPINPGDPPPQAPALGDHRSEGDQHSETGAVESPRQSDAPGLRVELEPLGFSHAAQLLIVAAVTLAMLKLVRVAHGDGNLAISILQASGYIPPIASILLAQFPWILIYGTVHLVEYRLARQEAGLGKAFTPFLWAAMITAFSVLLNFAPWYAVVLGPITVVSYAYANKYWQQAARRTGRQVPPQEYMRTRRRNIASAAALTLFPFVLLQVISDDPWAPDEMISTSTAQYHGIVVGQDDDSLIVLLQDGRYLKYVPKDQIESREMCKSRNATKTVATAIGRQKSNGGVNCPEWR</sequence>
<evidence type="ECO:0000313" key="3">
    <source>
        <dbReference type="EMBL" id="UWZ54266.1"/>
    </source>
</evidence>
<keyword evidence="2" id="KW-0812">Transmembrane</keyword>
<protein>
    <submittedName>
        <fullName evidence="3">Uncharacterized protein</fullName>
    </submittedName>
</protein>
<feature type="compositionally biased region" description="Polar residues" evidence="1">
    <location>
        <begin position="1"/>
        <end position="15"/>
    </location>
</feature>
<evidence type="ECO:0000256" key="2">
    <source>
        <dbReference type="SAM" id="Phobius"/>
    </source>
</evidence>
<keyword evidence="2" id="KW-1133">Transmembrane helix</keyword>
<feature type="compositionally biased region" description="Pro residues" evidence="1">
    <location>
        <begin position="16"/>
        <end position="26"/>
    </location>
</feature>
<feature type="transmembrane region" description="Helical" evidence="2">
    <location>
        <begin position="208"/>
        <end position="225"/>
    </location>
</feature>
<dbReference type="AlphaFoldDB" id="A0A9Q9MJ26"/>